<dbReference type="RefSeq" id="WP_055731509.1">
    <property type="nucleotide sequence ID" value="NZ_BMDY01000002.1"/>
</dbReference>
<evidence type="ECO:0000313" key="8">
    <source>
        <dbReference type="Proteomes" id="UP000651977"/>
    </source>
</evidence>
<feature type="transmembrane region" description="Helical" evidence="6">
    <location>
        <begin position="114"/>
        <end position="140"/>
    </location>
</feature>
<dbReference type="PANTHER" id="PTHR30086:SF5">
    <property type="entry name" value="HOMOGENTISATE EXPORT PROTEIN"/>
    <property type="match status" value="1"/>
</dbReference>
<evidence type="ECO:0000256" key="1">
    <source>
        <dbReference type="ARBA" id="ARBA00004651"/>
    </source>
</evidence>
<evidence type="ECO:0000256" key="6">
    <source>
        <dbReference type="SAM" id="Phobius"/>
    </source>
</evidence>
<dbReference type="InterPro" id="IPR001123">
    <property type="entry name" value="LeuE-type"/>
</dbReference>
<dbReference type="PANTHER" id="PTHR30086">
    <property type="entry name" value="ARGININE EXPORTER PROTEIN ARGO"/>
    <property type="match status" value="1"/>
</dbReference>
<comment type="caution">
    <text evidence="7">The sequence shown here is derived from an EMBL/GenBank/DDBJ whole genome shotgun (WGS) entry which is preliminary data.</text>
</comment>
<feature type="transmembrane region" description="Helical" evidence="6">
    <location>
        <begin position="146"/>
        <end position="167"/>
    </location>
</feature>
<evidence type="ECO:0000256" key="5">
    <source>
        <dbReference type="ARBA" id="ARBA00023136"/>
    </source>
</evidence>
<dbReference type="EMBL" id="BMDY01000002">
    <property type="protein sequence ID" value="GGA95123.1"/>
    <property type="molecule type" value="Genomic_DNA"/>
</dbReference>
<protein>
    <submittedName>
        <fullName evidence="7">Threonine transporter RhtB</fullName>
    </submittedName>
</protein>
<sequence length="206" mass="22691">MDLSVLLIFIPTFFFVSITPGMCMTLAMTLGMTIGLRRTFWMMIGEMLGVGIVAVLAVIGVAAIMLQYPHIFSLLKWLGGSYLAYLGIQMWRSRGKMAIPSEFSEQKQVGRRQLAIQGFITAIANPKGWAFMISLLPPFIQAQHPLALQLSLLVSIILLSEFVCMSLYASGGKTLRVFLNKSGNVRLLNRISGTLMIGVGIWLVST</sequence>
<keyword evidence="2" id="KW-1003">Cell membrane</keyword>
<accession>A0ABQ1HXQ7</accession>
<evidence type="ECO:0000256" key="4">
    <source>
        <dbReference type="ARBA" id="ARBA00022989"/>
    </source>
</evidence>
<dbReference type="Proteomes" id="UP000651977">
    <property type="component" value="Unassembled WGS sequence"/>
</dbReference>
<keyword evidence="8" id="KW-1185">Reference proteome</keyword>
<proteinExistence type="predicted"/>
<reference evidence="8" key="1">
    <citation type="journal article" date="2019" name="Int. J. Syst. Evol. Microbiol.">
        <title>The Global Catalogue of Microorganisms (GCM) 10K type strain sequencing project: providing services to taxonomists for standard genome sequencing and annotation.</title>
        <authorList>
            <consortium name="The Broad Institute Genomics Platform"/>
            <consortium name="The Broad Institute Genome Sequencing Center for Infectious Disease"/>
            <person name="Wu L."/>
            <person name="Ma J."/>
        </authorList>
    </citation>
    <scope>NUCLEOTIDE SEQUENCE [LARGE SCALE GENOMIC DNA]</scope>
    <source>
        <strain evidence="8">CGMCC 1.10131</strain>
    </source>
</reference>
<name>A0ABQ1HXQ7_9ALTE</name>
<dbReference type="Pfam" id="PF01810">
    <property type="entry name" value="LysE"/>
    <property type="match status" value="1"/>
</dbReference>
<feature type="transmembrane region" description="Helical" evidence="6">
    <location>
        <begin position="6"/>
        <end position="36"/>
    </location>
</feature>
<evidence type="ECO:0000256" key="2">
    <source>
        <dbReference type="ARBA" id="ARBA00022475"/>
    </source>
</evidence>
<comment type="subcellular location">
    <subcellularLocation>
        <location evidence="1">Cell membrane</location>
        <topology evidence="1">Multi-pass membrane protein</topology>
    </subcellularLocation>
</comment>
<keyword evidence="4 6" id="KW-1133">Transmembrane helix</keyword>
<feature type="transmembrane region" description="Helical" evidence="6">
    <location>
        <begin position="48"/>
        <end position="68"/>
    </location>
</feature>
<organism evidence="7 8">
    <name type="scientific">Agarivorans gilvus</name>
    <dbReference type="NCBI Taxonomy" id="680279"/>
    <lineage>
        <taxon>Bacteria</taxon>
        <taxon>Pseudomonadati</taxon>
        <taxon>Pseudomonadota</taxon>
        <taxon>Gammaproteobacteria</taxon>
        <taxon>Alteromonadales</taxon>
        <taxon>Alteromonadaceae</taxon>
        <taxon>Agarivorans</taxon>
    </lineage>
</organism>
<evidence type="ECO:0000313" key="7">
    <source>
        <dbReference type="EMBL" id="GGA95123.1"/>
    </source>
</evidence>
<evidence type="ECO:0000256" key="3">
    <source>
        <dbReference type="ARBA" id="ARBA00022692"/>
    </source>
</evidence>
<feature type="transmembrane region" description="Helical" evidence="6">
    <location>
        <begin position="187"/>
        <end position="205"/>
    </location>
</feature>
<keyword evidence="3 6" id="KW-0812">Transmembrane</keyword>
<gene>
    <name evidence="7" type="ORF">GCM10007414_04860</name>
</gene>
<feature type="transmembrane region" description="Helical" evidence="6">
    <location>
        <begin position="74"/>
        <end position="93"/>
    </location>
</feature>
<dbReference type="PIRSF" id="PIRSF006324">
    <property type="entry name" value="LeuE"/>
    <property type="match status" value="1"/>
</dbReference>
<keyword evidence="5 6" id="KW-0472">Membrane</keyword>